<evidence type="ECO:0000313" key="2">
    <source>
        <dbReference type="EMBL" id="GLK67657.1"/>
    </source>
</evidence>
<evidence type="ECO:0000313" key="3">
    <source>
        <dbReference type="Proteomes" id="UP001143372"/>
    </source>
</evidence>
<comment type="caution">
    <text evidence="2">The sequence shown here is derived from an EMBL/GenBank/DDBJ whole genome shotgun (WGS) entry which is preliminary data.</text>
</comment>
<name>A0A9W6IZR1_9HYPH</name>
<organism evidence="2 3">
    <name type="scientific">Hansschlegelia plantiphila</name>
    <dbReference type="NCBI Taxonomy" id="374655"/>
    <lineage>
        <taxon>Bacteria</taxon>
        <taxon>Pseudomonadati</taxon>
        <taxon>Pseudomonadota</taxon>
        <taxon>Alphaproteobacteria</taxon>
        <taxon>Hyphomicrobiales</taxon>
        <taxon>Methylopilaceae</taxon>
        <taxon>Hansschlegelia</taxon>
    </lineage>
</organism>
<evidence type="ECO:0008006" key="4">
    <source>
        <dbReference type="Google" id="ProtNLM"/>
    </source>
</evidence>
<dbReference type="EMBL" id="BSFI01000007">
    <property type="protein sequence ID" value="GLK67657.1"/>
    <property type="molecule type" value="Genomic_DNA"/>
</dbReference>
<accession>A0A9W6IZR1</accession>
<evidence type="ECO:0000256" key="1">
    <source>
        <dbReference type="SAM" id="SignalP"/>
    </source>
</evidence>
<feature type="signal peptide" evidence="1">
    <location>
        <begin position="1"/>
        <end position="17"/>
    </location>
</feature>
<protein>
    <recommendedName>
        <fullName evidence="4">DUF3617 family protein</fullName>
    </recommendedName>
</protein>
<sequence>MLAAALAALAVAGPAAADELPARKAGLWESKTMGKDGETVARQCVDASTDKLAQAAAPDACDKTIVTKTAEGYTVATNCKVGDVTAKGGGVITGDFETTVRMETSTTMTGIPGLKEPLTLKTVIENRRLGDCEPGQKPGDIILSDGKVVRTPGADK</sequence>
<keyword evidence="3" id="KW-1185">Reference proteome</keyword>
<gene>
    <name evidence="2" type="ORF">GCM10008179_12950</name>
</gene>
<proteinExistence type="predicted"/>
<dbReference type="InterPro" id="IPR022061">
    <property type="entry name" value="DUF3617"/>
</dbReference>
<reference evidence="2" key="2">
    <citation type="submission" date="2023-01" db="EMBL/GenBank/DDBJ databases">
        <authorList>
            <person name="Sun Q."/>
            <person name="Evtushenko L."/>
        </authorList>
    </citation>
    <scope>NUCLEOTIDE SEQUENCE</scope>
    <source>
        <strain evidence="2">VKM B-2347</strain>
    </source>
</reference>
<dbReference type="Pfam" id="PF12276">
    <property type="entry name" value="DUF3617"/>
    <property type="match status" value="1"/>
</dbReference>
<keyword evidence="1" id="KW-0732">Signal</keyword>
<dbReference type="RefSeq" id="WP_271167911.1">
    <property type="nucleotide sequence ID" value="NZ_BSFI01000007.1"/>
</dbReference>
<dbReference type="AlphaFoldDB" id="A0A9W6IZR1"/>
<feature type="chain" id="PRO_5040859902" description="DUF3617 family protein" evidence="1">
    <location>
        <begin position="18"/>
        <end position="156"/>
    </location>
</feature>
<reference evidence="2" key="1">
    <citation type="journal article" date="2014" name="Int. J. Syst. Evol. Microbiol.">
        <title>Complete genome sequence of Corynebacterium casei LMG S-19264T (=DSM 44701T), isolated from a smear-ripened cheese.</title>
        <authorList>
            <consortium name="US DOE Joint Genome Institute (JGI-PGF)"/>
            <person name="Walter F."/>
            <person name="Albersmeier A."/>
            <person name="Kalinowski J."/>
            <person name="Ruckert C."/>
        </authorList>
    </citation>
    <scope>NUCLEOTIDE SEQUENCE</scope>
    <source>
        <strain evidence="2">VKM B-2347</strain>
    </source>
</reference>
<dbReference type="Proteomes" id="UP001143372">
    <property type="component" value="Unassembled WGS sequence"/>
</dbReference>